<organism evidence="1 2">
    <name type="scientific">Corchorus olitorius</name>
    <dbReference type="NCBI Taxonomy" id="93759"/>
    <lineage>
        <taxon>Eukaryota</taxon>
        <taxon>Viridiplantae</taxon>
        <taxon>Streptophyta</taxon>
        <taxon>Embryophyta</taxon>
        <taxon>Tracheophyta</taxon>
        <taxon>Spermatophyta</taxon>
        <taxon>Magnoliopsida</taxon>
        <taxon>eudicotyledons</taxon>
        <taxon>Gunneridae</taxon>
        <taxon>Pentapetalae</taxon>
        <taxon>rosids</taxon>
        <taxon>malvids</taxon>
        <taxon>Malvales</taxon>
        <taxon>Malvaceae</taxon>
        <taxon>Grewioideae</taxon>
        <taxon>Apeibeae</taxon>
        <taxon>Corchorus</taxon>
    </lineage>
</organism>
<dbReference type="AlphaFoldDB" id="A0A1R3KJE4"/>
<comment type="caution">
    <text evidence="1">The sequence shown here is derived from an EMBL/GenBank/DDBJ whole genome shotgun (WGS) entry which is preliminary data.</text>
</comment>
<name>A0A1R3KJE4_9ROSI</name>
<accession>A0A1R3KJE4</accession>
<dbReference type="EMBL" id="AWUE01013367">
    <property type="protein sequence ID" value="OMP07179.1"/>
    <property type="molecule type" value="Genomic_DNA"/>
</dbReference>
<evidence type="ECO:0000313" key="1">
    <source>
        <dbReference type="EMBL" id="OMP07179.1"/>
    </source>
</evidence>
<sequence>MSIRYHKTTQLRCFFSRIAPLQCLAAFGDDVCFLQDKRPNIEAFVY</sequence>
<reference evidence="2" key="1">
    <citation type="submission" date="2013-09" db="EMBL/GenBank/DDBJ databases">
        <title>Corchorus olitorius genome sequencing.</title>
        <authorList>
            <person name="Alam M."/>
            <person name="Haque M.S."/>
            <person name="Islam M.S."/>
            <person name="Emdad E.M."/>
            <person name="Islam M.M."/>
            <person name="Ahmed B."/>
            <person name="Halim A."/>
            <person name="Hossen Q.M.M."/>
            <person name="Hossain M.Z."/>
            <person name="Ahmed R."/>
            <person name="Khan M.M."/>
            <person name="Islam R."/>
            <person name="Rashid M.M."/>
            <person name="Khan S.A."/>
            <person name="Rahman M.S."/>
            <person name="Alam M."/>
            <person name="Yahiya A.S."/>
            <person name="Khan M.S."/>
            <person name="Azam M.S."/>
            <person name="Haque T."/>
            <person name="Lashkar M.Z.H."/>
            <person name="Akhand A.I."/>
            <person name="Morshed G."/>
            <person name="Roy S."/>
            <person name="Uddin K.S."/>
            <person name="Rabeya T."/>
            <person name="Hossain A.S."/>
            <person name="Chowdhury A."/>
            <person name="Snigdha A.R."/>
            <person name="Mortoza M.S."/>
            <person name="Matin S.A."/>
            <person name="Hoque S.M.E."/>
            <person name="Islam M.K."/>
            <person name="Roy D.K."/>
            <person name="Haider R."/>
            <person name="Moosa M.M."/>
            <person name="Elias S.M."/>
            <person name="Hasan A.M."/>
            <person name="Jahan S."/>
            <person name="Shafiuddin M."/>
            <person name="Mahmood N."/>
            <person name="Shommy N.S."/>
        </authorList>
    </citation>
    <scope>NUCLEOTIDE SEQUENCE [LARGE SCALE GENOMIC DNA]</scope>
    <source>
        <strain evidence="2">cv. O-4</strain>
    </source>
</reference>
<proteinExistence type="predicted"/>
<dbReference type="Proteomes" id="UP000187203">
    <property type="component" value="Unassembled WGS sequence"/>
</dbReference>
<protein>
    <submittedName>
        <fullName evidence="1">Uncharacterized protein</fullName>
    </submittedName>
</protein>
<gene>
    <name evidence="1" type="ORF">COLO4_07563</name>
</gene>
<evidence type="ECO:0000313" key="2">
    <source>
        <dbReference type="Proteomes" id="UP000187203"/>
    </source>
</evidence>
<keyword evidence="2" id="KW-1185">Reference proteome</keyword>